<sequence>MSIQVNARLDDETNDRLEMLARRTGRTKSFYAKEFIERGLNDLEDHFLLKDALDEFYTSDDEGTPHDAVDWDNLGHD</sequence>
<reference evidence="8" key="1">
    <citation type="submission" date="2019-06" db="EMBL/GenBank/DDBJ databases">
        <title>Gordonia isolated from sludge of a wastewater treatment plant.</title>
        <authorList>
            <person name="Tamura T."/>
            <person name="Aoyama K."/>
            <person name="Kang Y."/>
            <person name="Saito S."/>
            <person name="Akiyama N."/>
            <person name="Yazawa K."/>
            <person name="Gonoi T."/>
            <person name="Mikami Y."/>
        </authorList>
    </citation>
    <scope>NUCLEOTIDE SEQUENCE [LARGE SCALE GENOMIC DNA]</scope>
    <source>
        <strain evidence="8">NBRC 107696</strain>
    </source>
</reference>
<gene>
    <name evidence="7" type="ORF">nbrc107696_37330</name>
</gene>
<proteinExistence type="inferred from homology"/>
<feature type="compositionally biased region" description="Basic and acidic residues" evidence="6">
    <location>
        <begin position="63"/>
        <end position="77"/>
    </location>
</feature>
<dbReference type="InterPro" id="IPR010985">
    <property type="entry name" value="Ribbon_hlx_hlx"/>
</dbReference>
<evidence type="ECO:0000256" key="6">
    <source>
        <dbReference type="SAM" id="MobiDB-lite"/>
    </source>
</evidence>
<evidence type="ECO:0000256" key="3">
    <source>
        <dbReference type="ARBA" id="ARBA00020541"/>
    </source>
</evidence>
<comment type="subcellular location">
    <subcellularLocation>
        <location evidence="1">Cytoplasm</location>
    </subcellularLocation>
</comment>
<keyword evidence="4" id="KW-0963">Cytoplasm</keyword>
<evidence type="ECO:0000256" key="1">
    <source>
        <dbReference type="ARBA" id="ARBA00004496"/>
    </source>
</evidence>
<dbReference type="SUPFAM" id="SSF47598">
    <property type="entry name" value="Ribbon-helix-helix"/>
    <property type="match status" value="1"/>
</dbReference>
<dbReference type="CDD" id="cd22233">
    <property type="entry name" value="RHH_CopAso-like"/>
    <property type="match status" value="1"/>
</dbReference>
<dbReference type="RefSeq" id="WP_228461612.1">
    <property type="nucleotide sequence ID" value="NZ_BJOV01000005.1"/>
</dbReference>
<dbReference type="GO" id="GO:0005737">
    <property type="term" value="C:cytoplasm"/>
    <property type="evidence" value="ECO:0007669"/>
    <property type="project" value="UniProtKB-SubCell"/>
</dbReference>
<feature type="region of interest" description="Disordered" evidence="6">
    <location>
        <begin position="58"/>
        <end position="77"/>
    </location>
</feature>
<accession>A0A7I9VDA4</accession>
<dbReference type="EMBL" id="BJOV01000005">
    <property type="protein sequence ID" value="GEE03287.1"/>
    <property type="molecule type" value="Genomic_DNA"/>
</dbReference>
<dbReference type="InterPro" id="IPR008876">
    <property type="entry name" value="TraY"/>
</dbReference>
<protein>
    <recommendedName>
        <fullName evidence="3">Relaxosome protein TraY</fullName>
    </recommendedName>
</protein>
<evidence type="ECO:0000256" key="2">
    <source>
        <dbReference type="ARBA" id="ARBA00007183"/>
    </source>
</evidence>
<evidence type="ECO:0000256" key="4">
    <source>
        <dbReference type="ARBA" id="ARBA00022490"/>
    </source>
</evidence>
<evidence type="ECO:0000313" key="8">
    <source>
        <dbReference type="Proteomes" id="UP000444960"/>
    </source>
</evidence>
<dbReference type="AlphaFoldDB" id="A0A7I9VDA4"/>
<keyword evidence="5" id="KW-0238">DNA-binding</keyword>
<dbReference type="GO" id="GO:0006355">
    <property type="term" value="P:regulation of DNA-templated transcription"/>
    <property type="evidence" value="ECO:0007669"/>
    <property type="project" value="InterPro"/>
</dbReference>
<name>A0A7I9VDA4_9ACTN</name>
<evidence type="ECO:0000313" key="7">
    <source>
        <dbReference type="EMBL" id="GEE03287.1"/>
    </source>
</evidence>
<evidence type="ECO:0000256" key="5">
    <source>
        <dbReference type="ARBA" id="ARBA00023125"/>
    </source>
</evidence>
<keyword evidence="8" id="KW-1185">Reference proteome</keyword>
<comment type="caution">
    <text evidence="7">The sequence shown here is derived from an EMBL/GenBank/DDBJ whole genome shotgun (WGS) entry which is preliminary data.</text>
</comment>
<dbReference type="GO" id="GO:0003677">
    <property type="term" value="F:DNA binding"/>
    <property type="evidence" value="ECO:0007669"/>
    <property type="project" value="UniProtKB-KW"/>
</dbReference>
<dbReference type="Pfam" id="PF05509">
    <property type="entry name" value="TraY"/>
    <property type="match status" value="1"/>
</dbReference>
<dbReference type="Proteomes" id="UP000444960">
    <property type="component" value="Unassembled WGS sequence"/>
</dbReference>
<comment type="similarity">
    <text evidence="2">Belongs to the TraY family.</text>
</comment>
<organism evidence="7 8">
    <name type="scientific">Gordonia spumicola</name>
    <dbReference type="NCBI Taxonomy" id="589161"/>
    <lineage>
        <taxon>Bacteria</taxon>
        <taxon>Bacillati</taxon>
        <taxon>Actinomycetota</taxon>
        <taxon>Actinomycetes</taxon>
        <taxon>Mycobacteriales</taxon>
        <taxon>Gordoniaceae</taxon>
        <taxon>Gordonia</taxon>
    </lineage>
</organism>